<dbReference type="PANTHER" id="PTHR11616">
    <property type="entry name" value="SODIUM/CHLORIDE DEPENDENT TRANSPORTER"/>
    <property type="match status" value="1"/>
</dbReference>
<accession>A0A132AB59</accession>
<dbReference type="GO" id="GO:0046872">
    <property type="term" value="F:metal ion binding"/>
    <property type="evidence" value="ECO:0007669"/>
    <property type="project" value="UniProtKB-KW"/>
</dbReference>
<comment type="caution">
    <text evidence="16">The sequence shown here is derived from an EMBL/GenBank/DDBJ whole genome shotgun (WGS) entry which is preliminary data.</text>
</comment>
<evidence type="ECO:0000256" key="1">
    <source>
        <dbReference type="ARBA" id="ARBA00004141"/>
    </source>
</evidence>
<evidence type="ECO:0000256" key="8">
    <source>
        <dbReference type="ARBA" id="ARBA00023053"/>
    </source>
</evidence>
<evidence type="ECO:0000256" key="7">
    <source>
        <dbReference type="ARBA" id="ARBA00022989"/>
    </source>
</evidence>
<dbReference type="GO" id="GO:0089718">
    <property type="term" value="P:amino acid import across plasma membrane"/>
    <property type="evidence" value="ECO:0007669"/>
    <property type="project" value="TreeGrafter"/>
</dbReference>
<keyword evidence="15" id="KW-0479">Metal-binding</keyword>
<keyword evidence="10" id="KW-0472">Membrane</keyword>
<feature type="binding site" evidence="15">
    <location>
        <position position="208"/>
    </location>
    <ligand>
        <name>Na(+)</name>
        <dbReference type="ChEBI" id="CHEBI:29101"/>
        <label>1</label>
    </ligand>
</feature>
<evidence type="ECO:0000256" key="14">
    <source>
        <dbReference type="ARBA" id="ARBA00040215"/>
    </source>
</evidence>
<dbReference type="VEuPathDB" id="VectorBase:SSCA008723"/>
<evidence type="ECO:0000256" key="11">
    <source>
        <dbReference type="ARBA" id="ARBA00023180"/>
    </source>
</evidence>
<dbReference type="InterPro" id="IPR000175">
    <property type="entry name" value="Na/ntran_symport"/>
</dbReference>
<dbReference type="GO" id="GO:0005283">
    <property type="term" value="F:amino acid:sodium symporter activity"/>
    <property type="evidence" value="ECO:0007669"/>
    <property type="project" value="TreeGrafter"/>
</dbReference>
<reference evidence="16 17" key="1">
    <citation type="journal article" date="2015" name="Parasit. Vectors">
        <title>Draft genome of the scabies mite.</title>
        <authorList>
            <person name="Rider S.D.Jr."/>
            <person name="Morgan M.S."/>
            <person name="Arlian L.G."/>
        </authorList>
    </citation>
    <scope>NUCLEOTIDE SEQUENCE [LARGE SCALE GENOMIC DNA]</scope>
    <source>
        <strain evidence="16">Arlian Lab</strain>
    </source>
</reference>
<evidence type="ECO:0000256" key="6">
    <source>
        <dbReference type="ARBA" id="ARBA00022970"/>
    </source>
</evidence>
<dbReference type="Pfam" id="PF00209">
    <property type="entry name" value="SNF"/>
    <property type="match status" value="1"/>
</dbReference>
<evidence type="ECO:0000256" key="5">
    <source>
        <dbReference type="ARBA" id="ARBA00022847"/>
    </source>
</evidence>
<dbReference type="GO" id="GO:0005886">
    <property type="term" value="C:plasma membrane"/>
    <property type="evidence" value="ECO:0007669"/>
    <property type="project" value="TreeGrafter"/>
</dbReference>
<comment type="similarity">
    <text evidence="2">Belongs to the sodium:neurotransmitter symporter (SNF) (TC 2.A.22) family.</text>
</comment>
<keyword evidence="3" id="KW-0813">Transport</keyword>
<dbReference type="AlphaFoldDB" id="A0A132AB59"/>
<evidence type="ECO:0000256" key="13">
    <source>
        <dbReference type="ARBA" id="ARBA00037785"/>
    </source>
</evidence>
<keyword evidence="12" id="KW-0739">Sodium transport</keyword>
<dbReference type="SUPFAM" id="SSF161070">
    <property type="entry name" value="SNF-like"/>
    <property type="match status" value="1"/>
</dbReference>
<evidence type="ECO:0000256" key="9">
    <source>
        <dbReference type="ARBA" id="ARBA00023065"/>
    </source>
</evidence>
<dbReference type="PANTHER" id="PTHR11616:SF321">
    <property type="entry name" value="SODIUM-DEPENDENT NUTRIENT AMINO ACID TRANSPORTER 1-RELATED"/>
    <property type="match status" value="1"/>
</dbReference>
<evidence type="ECO:0000256" key="3">
    <source>
        <dbReference type="ARBA" id="ARBA00022448"/>
    </source>
</evidence>
<comment type="subcellular location">
    <subcellularLocation>
        <location evidence="1">Membrane</location>
        <topology evidence="1">Multi-pass membrane protein</topology>
    </subcellularLocation>
</comment>
<dbReference type="PROSITE" id="PS50267">
    <property type="entry name" value="NA_NEUROTRAN_SYMP_3"/>
    <property type="match status" value="1"/>
</dbReference>
<evidence type="ECO:0000256" key="15">
    <source>
        <dbReference type="PIRSR" id="PIRSR600175-1"/>
    </source>
</evidence>
<dbReference type="PRINTS" id="PR00176">
    <property type="entry name" value="NANEUSMPORT"/>
</dbReference>
<keyword evidence="9" id="KW-0406">Ion transport</keyword>
<evidence type="ECO:0000256" key="4">
    <source>
        <dbReference type="ARBA" id="ARBA00022692"/>
    </source>
</evidence>
<keyword evidence="11" id="KW-0325">Glycoprotein</keyword>
<keyword evidence="6" id="KW-0029">Amino-acid transport</keyword>
<evidence type="ECO:0000256" key="12">
    <source>
        <dbReference type="ARBA" id="ARBA00023201"/>
    </source>
</evidence>
<gene>
    <name evidence="16" type="ORF">QR98_0067400</name>
</gene>
<keyword evidence="4" id="KW-0812">Transmembrane</keyword>
<evidence type="ECO:0000313" key="16">
    <source>
        <dbReference type="EMBL" id="KPM08226.1"/>
    </source>
</evidence>
<keyword evidence="5" id="KW-0769">Symport</keyword>
<name>A0A132AB59_SARSC</name>
<evidence type="ECO:0000256" key="10">
    <source>
        <dbReference type="ARBA" id="ARBA00023136"/>
    </source>
</evidence>
<evidence type="ECO:0000313" key="17">
    <source>
        <dbReference type="Proteomes" id="UP000616769"/>
    </source>
</evidence>
<evidence type="ECO:0000256" key="2">
    <source>
        <dbReference type="ARBA" id="ARBA00006459"/>
    </source>
</evidence>
<dbReference type="GO" id="GO:0015179">
    <property type="term" value="F:L-amino acid transmembrane transporter activity"/>
    <property type="evidence" value="ECO:0007669"/>
    <property type="project" value="TreeGrafter"/>
</dbReference>
<proteinExistence type="inferred from homology"/>
<dbReference type="Proteomes" id="UP000616769">
    <property type="component" value="Unassembled WGS sequence"/>
</dbReference>
<keyword evidence="7" id="KW-1133">Transmembrane helix</keyword>
<comment type="function">
    <text evidence="13">Unusual broad substrate spectrum amino acid:sodium cotransporter that promotes absorption of the D isomers of essential amino acids. Neutral amino acids are the preferred substrates, especially methionine and phenylalanine.</text>
</comment>
<dbReference type="InterPro" id="IPR037272">
    <property type="entry name" value="SNS_sf"/>
</dbReference>
<dbReference type="EMBL" id="JXLN01012232">
    <property type="protein sequence ID" value="KPM08226.1"/>
    <property type="molecule type" value="Genomic_DNA"/>
</dbReference>
<sequence>MEEVGAFLIPYFLLLFLIGRPLYYLELILGQFSGRGPIKVWKCVPAIKGLGFAQLLSTAYISIFYNYLMGISIYYLIVSFSPELPWTNCNETIIDQQNISCSQYYYENVLLNKSKGLWEITTINYRLVLCLIASWILVYFSLIKGITSLGKVAYFTAIFPYVILMTLLIVSLTQEGALNGILYFFRPNFQKLLDPIVWYRAVEQSFFSLALQ</sequence>
<organism evidence="16 17">
    <name type="scientific">Sarcoptes scabiei</name>
    <name type="common">Itch mite</name>
    <name type="synonym">Acarus scabiei</name>
    <dbReference type="NCBI Taxonomy" id="52283"/>
    <lineage>
        <taxon>Eukaryota</taxon>
        <taxon>Metazoa</taxon>
        <taxon>Ecdysozoa</taxon>
        <taxon>Arthropoda</taxon>
        <taxon>Chelicerata</taxon>
        <taxon>Arachnida</taxon>
        <taxon>Acari</taxon>
        <taxon>Acariformes</taxon>
        <taxon>Sarcoptiformes</taxon>
        <taxon>Astigmata</taxon>
        <taxon>Psoroptidia</taxon>
        <taxon>Sarcoptoidea</taxon>
        <taxon>Sarcoptidae</taxon>
        <taxon>Sarcoptinae</taxon>
        <taxon>Sarcoptes</taxon>
    </lineage>
</organism>
<keyword evidence="8 15" id="KW-0915">Sodium</keyword>
<protein>
    <recommendedName>
        <fullName evidence="14">Sodium-dependent nutrient amino acid transporter 1</fullName>
    </recommendedName>
</protein>
<dbReference type="OrthoDB" id="6581954at2759"/>